<feature type="domain" description="Transcription factor NikR nickel binding C-terminal" evidence="9">
    <location>
        <begin position="65"/>
        <end position="141"/>
    </location>
</feature>
<evidence type="ECO:0000256" key="3">
    <source>
        <dbReference type="ARBA" id="ARBA00022723"/>
    </source>
</evidence>
<dbReference type="HAMAP" id="MF_00476">
    <property type="entry name" value="NikR"/>
    <property type="match status" value="1"/>
</dbReference>
<dbReference type="AlphaFoldDB" id="A0A7C4GFW7"/>
<feature type="binding site" evidence="7">
    <location>
        <position position="101"/>
    </location>
    <ligand>
        <name>Ni(2+)</name>
        <dbReference type="ChEBI" id="CHEBI:49786"/>
    </ligand>
</feature>
<dbReference type="InterPro" id="IPR022988">
    <property type="entry name" value="Ni_resp_reg_NikR"/>
</dbReference>
<dbReference type="Pfam" id="PF08753">
    <property type="entry name" value="NikR_C"/>
    <property type="match status" value="1"/>
</dbReference>
<dbReference type="Pfam" id="PF01402">
    <property type="entry name" value="RHH_1"/>
    <property type="match status" value="1"/>
</dbReference>
<dbReference type="SUPFAM" id="SSF55021">
    <property type="entry name" value="ACT-like"/>
    <property type="match status" value="1"/>
</dbReference>
<dbReference type="NCBIfam" id="NF002815">
    <property type="entry name" value="PRK02967.1"/>
    <property type="match status" value="1"/>
</dbReference>
<evidence type="ECO:0000259" key="8">
    <source>
        <dbReference type="Pfam" id="PF01402"/>
    </source>
</evidence>
<keyword evidence="6 7" id="KW-0804">Transcription</keyword>
<keyword evidence="2 7" id="KW-0533">Nickel</keyword>
<gene>
    <name evidence="10" type="primary">nikR</name>
    <name evidence="10" type="ORF">ENS41_06660</name>
</gene>
<dbReference type="NCBIfam" id="NF002169">
    <property type="entry name" value="PRK01002.1"/>
    <property type="match status" value="1"/>
</dbReference>
<comment type="function">
    <text evidence="7">Transcriptional regulator.</text>
</comment>
<comment type="cofactor">
    <cofactor evidence="7">
        <name>Ni(2+)</name>
        <dbReference type="ChEBI" id="CHEBI:49786"/>
    </cofactor>
    <text evidence="7">Binds 1 nickel ion per subunit.</text>
</comment>
<feature type="binding site" evidence="7">
    <location>
        <position position="99"/>
    </location>
    <ligand>
        <name>Ni(2+)</name>
        <dbReference type="ChEBI" id="CHEBI:49786"/>
    </ligand>
</feature>
<sequence>MSSTGHKSQSAAAVRFGVSMENELLDEFDRQIAAAGYTCRSEALRDLARHWLAGRKLQTGRSGAVGVLSFVYDHHRHDLSQRLTGLQHEHHTEIVTTIHVHLDARTCFEVLILRGRADRIRAIADRLTAVKSVEQGRLTIIPVGRARKEK</sequence>
<accession>A0A7C4GFW7</accession>
<feature type="binding site" evidence="7">
    <location>
        <position position="107"/>
    </location>
    <ligand>
        <name>Ni(2+)</name>
        <dbReference type="ChEBI" id="CHEBI:49786"/>
    </ligand>
</feature>
<evidence type="ECO:0000256" key="6">
    <source>
        <dbReference type="ARBA" id="ARBA00023163"/>
    </source>
</evidence>
<comment type="caution">
    <text evidence="10">The sequence shown here is derived from an EMBL/GenBank/DDBJ whole genome shotgun (WGS) entry which is preliminary data.</text>
</comment>
<dbReference type="GO" id="GO:0003677">
    <property type="term" value="F:DNA binding"/>
    <property type="evidence" value="ECO:0007669"/>
    <property type="project" value="UniProtKB-KW"/>
</dbReference>
<evidence type="ECO:0000256" key="7">
    <source>
        <dbReference type="HAMAP-Rule" id="MF_00476"/>
    </source>
</evidence>
<evidence type="ECO:0000256" key="5">
    <source>
        <dbReference type="ARBA" id="ARBA00023125"/>
    </source>
</evidence>
<dbReference type="PANTHER" id="PTHR34719:SF2">
    <property type="entry name" value="NICKEL-RESPONSIVE REGULATOR"/>
    <property type="match status" value="1"/>
</dbReference>
<keyword evidence="4 7" id="KW-0805">Transcription regulation</keyword>
<dbReference type="GO" id="GO:0016151">
    <property type="term" value="F:nickel cation binding"/>
    <property type="evidence" value="ECO:0007669"/>
    <property type="project" value="UniProtKB-UniRule"/>
</dbReference>
<dbReference type="InterPro" id="IPR014864">
    <property type="entry name" value="TF_NikR_Ni-bd_C"/>
</dbReference>
<dbReference type="EMBL" id="DSUT01000142">
    <property type="protein sequence ID" value="HGK28621.1"/>
    <property type="molecule type" value="Genomic_DNA"/>
</dbReference>
<dbReference type="CDD" id="cd22231">
    <property type="entry name" value="RHH_NikR_HicB-like"/>
    <property type="match status" value="1"/>
</dbReference>
<dbReference type="InterPro" id="IPR013321">
    <property type="entry name" value="Arc_rbn_hlx_hlx"/>
</dbReference>
<feature type="domain" description="Ribbon-helix-helix protein CopG" evidence="8">
    <location>
        <begin position="14"/>
        <end position="53"/>
    </location>
</feature>
<dbReference type="InterPro" id="IPR045865">
    <property type="entry name" value="ACT-like_dom_sf"/>
</dbReference>
<dbReference type="Gene3D" id="1.10.1220.10">
    <property type="entry name" value="Met repressor-like"/>
    <property type="match status" value="1"/>
</dbReference>
<evidence type="ECO:0000256" key="1">
    <source>
        <dbReference type="ARBA" id="ARBA00008478"/>
    </source>
</evidence>
<reference evidence="10" key="1">
    <citation type="journal article" date="2020" name="mSystems">
        <title>Genome- and Community-Level Interaction Insights into Carbon Utilization and Element Cycling Functions of Hydrothermarchaeota in Hydrothermal Sediment.</title>
        <authorList>
            <person name="Zhou Z."/>
            <person name="Liu Y."/>
            <person name="Xu W."/>
            <person name="Pan J."/>
            <person name="Luo Z.H."/>
            <person name="Li M."/>
        </authorList>
    </citation>
    <scope>NUCLEOTIDE SEQUENCE [LARGE SCALE GENOMIC DNA]</scope>
    <source>
        <strain evidence="10">SpSt-488</strain>
    </source>
</reference>
<dbReference type="NCBIfam" id="NF003381">
    <property type="entry name" value="PRK04460.1"/>
    <property type="match status" value="1"/>
</dbReference>
<comment type="similarity">
    <text evidence="1 7">Belongs to the transcriptional regulatory CopG/NikR family.</text>
</comment>
<evidence type="ECO:0000256" key="4">
    <source>
        <dbReference type="ARBA" id="ARBA00023015"/>
    </source>
</evidence>
<keyword evidence="3 7" id="KW-0479">Metal-binding</keyword>
<dbReference type="GO" id="GO:0003700">
    <property type="term" value="F:DNA-binding transcription factor activity"/>
    <property type="evidence" value="ECO:0007669"/>
    <property type="project" value="UniProtKB-UniRule"/>
</dbReference>
<dbReference type="InterPro" id="IPR002145">
    <property type="entry name" value="CopG"/>
</dbReference>
<evidence type="ECO:0000259" key="9">
    <source>
        <dbReference type="Pfam" id="PF08753"/>
    </source>
</evidence>
<dbReference type="GO" id="GO:0010045">
    <property type="term" value="P:response to nickel cation"/>
    <property type="evidence" value="ECO:0007669"/>
    <property type="project" value="InterPro"/>
</dbReference>
<dbReference type="InterPro" id="IPR027271">
    <property type="entry name" value="Acetolactate_synth/TF_NikR_C"/>
</dbReference>
<evidence type="ECO:0000313" key="10">
    <source>
        <dbReference type="EMBL" id="HGK28621.1"/>
    </source>
</evidence>
<dbReference type="InterPro" id="IPR050192">
    <property type="entry name" value="CopG/NikR_regulator"/>
</dbReference>
<dbReference type="SUPFAM" id="SSF47598">
    <property type="entry name" value="Ribbon-helix-helix"/>
    <property type="match status" value="1"/>
</dbReference>
<feature type="binding site" evidence="7">
    <location>
        <position position="88"/>
    </location>
    <ligand>
        <name>Ni(2+)</name>
        <dbReference type="ChEBI" id="CHEBI:49786"/>
    </ligand>
</feature>
<organism evidence="10">
    <name type="scientific">candidate division WOR-3 bacterium</name>
    <dbReference type="NCBI Taxonomy" id="2052148"/>
    <lineage>
        <taxon>Bacteria</taxon>
        <taxon>Bacteria division WOR-3</taxon>
    </lineage>
</organism>
<proteinExistence type="inferred from homology"/>
<evidence type="ECO:0000256" key="2">
    <source>
        <dbReference type="ARBA" id="ARBA00022596"/>
    </source>
</evidence>
<keyword evidence="5 7" id="KW-0238">DNA-binding</keyword>
<dbReference type="PANTHER" id="PTHR34719">
    <property type="entry name" value="NICKEL-RESPONSIVE REGULATOR"/>
    <property type="match status" value="1"/>
</dbReference>
<name>A0A7C4GFW7_UNCW3</name>
<dbReference type="Gene3D" id="3.30.70.1150">
    <property type="entry name" value="ACT-like. Chain A, domain 2"/>
    <property type="match status" value="1"/>
</dbReference>
<dbReference type="InterPro" id="IPR010985">
    <property type="entry name" value="Ribbon_hlx_hlx"/>
</dbReference>
<protein>
    <recommendedName>
        <fullName evidence="7">Putative nickel-responsive regulator</fullName>
    </recommendedName>
</protein>